<name>A0ABY1WRP4_9GAMM</name>
<reference evidence="2" key="1">
    <citation type="submission" date="2019-02" db="EMBL/GenBank/DDBJ databases">
        <title>Draft genome sequence of Muricauda sp. 176CP4-71.</title>
        <authorList>
            <person name="Park J.-S."/>
        </authorList>
    </citation>
    <scope>NUCLEOTIDE SEQUENCE [LARGE SCALE GENOMIC DNA]</scope>
    <source>
        <strain evidence="2">176GS2-150</strain>
    </source>
</reference>
<dbReference type="Proteomes" id="UP000292544">
    <property type="component" value="Unassembled WGS sequence"/>
</dbReference>
<dbReference type="EMBL" id="SHLY01000002">
    <property type="protein sequence ID" value="TAA47253.1"/>
    <property type="molecule type" value="Genomic_DNA"/>
</dbReference>
<keyword evidence="2" id="KW-1185">Reference proteome</keyword>
<evidence type="ECO:0000313" key="2">
    <source>
        <dbReference type="Proteomes" id="UP000292544"/>
    </source>
</evidence>
<evidence type="ECO:0008006" key="3">
    <source>
        <dbReference type="Google" id="ProtNLM"/>
    </source>
</evidence>
<proteinExistence type="predicted"/>
<evidence type="ECO:0000313" key="1">
    <source>
        <dbReference type="EMBL" id="TAA47253.1"/>
    </source>
</evidence>
<dbReference type="RefSeq" id="WP_130566411.1">
    <property type="nucleotide sequence ID" value="NZ_SHLY01000002.1"/>
</dbReference>
<protein>
    <recommendedName>
        <fullName evidence="3">DUF2789 domain-containing protein</fullName>
    </recommendedName>
</protein>
<organism evidence="1 2">
    <name type="scientific">Corallincola spongiicola</name>
    <dbReference type="NCBI Taxonomy" id="2520508"/>
    <lineage>
        <taxon>Bacteria</taxon>
        <taxon>Pseudomonadati</taxon>
        <taxon>Pseudomonadota</taxon>
        <taxon>Gammaproteobacteria</taxon>
        <taxon>Alteromonadales</taxon>
        <taxon>Psychromonadaceae</taxon>
        <taxon>Corallincola</taxon>
    </lineage>
</organism>
<sequence length="73" mass="8767">MDEVTLKITKDEALVLFDFFSRFSNEDKLSIQDQAEERALWNLTCVFEKQLAEPFDKNWLQIIEDARNRLRDE</sequence>
<accession>A0ABY1WRP4</accession>
<gene>
    <name evidence="1" type="ORF">EXY25_08430</name>
</gene>
<comment type="caution">
    <text evidence="1">The sequence shown here is derived from an EMBL/GenBank/DDBJ whole genome shotgun (WGS) entry which is preliminary data.</text>
</comment>